<comment type="catalytic activity">
    <reaction evidence="10">
        <text>O-phospho-D-serine + H2O = D-serine + phosphate</text>
        <dbReference type="Rhea" id="RHEA:24873"/>
        <dbReference type="ChEBI" id="CHEBI:15377"/>
        <dbReference type="ChEBI" id="CHEBI:35247"/>
        <dbReference type="ChEBI" id="CHEBI:43474"/>
        <dbReference type="ChEBI" id="CHEBI:58680"/>
        <dbReference type="EC" id="3.1.3.3"/>
    </reaction>
</comment>
<dbReference type="Proteomes" id="UP000610203">
    <property type="component" value="Unassembled WGS sequence"/>
</dbReference>
<evidence type="ECO:0000256" key="7">
    <source>
        <dbReference type="ARBA" id="ARBA00022842"/>
    </source>
</evidence>
<evidence type="ECO:0000313" key="11">
    <source>
        <dbReference type="EMBL" id="GHD26997.1"/>
    </source>
</evidence>
<evidence type="ECO:0000256" key="1">
    <source>
        <dbReference type="ARBA" id="ARBA00001946"/>
    </source>
</evidence>
<comment type="catalytic activity">
    <reaction evidence="9">
        <text>O-phospho-L-serine + H2O = L-serine + phosphate</text>
        <dbReference type="Rhea" id="RHEA:21208"/>
        <dbReference type="ChEBI" id="CHEBI:15377"/>
        <dbReference type="ChEBI" id="CHEBI:33384"/>
        <dbReference type="ChEBI" id="CHEBI:43474"/>
        <dbReference type="ChEBI" id="CHEBI:57524"/>
        <dbReference type="EC" id="3.1.3.3"/>
    </reaction>
</comment>
<comment type="cofactor">
    <cofactor evidence="1">
        <name>Mg(2+)</name>
        <dbReference type="ChEBI" id="CHEBI:18420"/>
    </cofactor>
</comment>
<dbReference type="PANTHER" id="PTHR43344">
    <property type="entry name" value="PHOSPHOSERINE PHOSPHATASE"/>
    <property type="match status" value="1"/>
</dbReference>
<keyword evidence="5" id="KW-0479">Metal-binding</keyword>
<dbReference type="NCBIfam" id="NF010109">
    <property type="entry name" value="PRK13582.1"/>
    <property type="match status" value="1"/>
</dbReference>
<protein>
    <recommendedName>
        <fullName evidence="3">phosphoserine phosphatase</fullName>
        <ecNumber evidence="3">3.1.3.3</ecNumber>
    </recommendedName>
</protein>
<keyword evidence="7" id="KW-0460">Magnesium</keyword>
<evidence type="ECO:0000313" key="12">
    <source>
        <dbReference type="Proteomes" id="UP000610203"/>
    </source>
</evidence>
<dbReference type="Pfam" id="PF00702">
    <property type="entry name" value="Hydrolase"/>
    <property type="match status" value="1"/>
</dbReference>
<evidence type="ECO:0000256" key="10">
    <source>
        <dbReference type="ARBA" id="ARBA00048523"/>
    </source>
</evidence>
<reference evidence="12" key="1">
    <citation type="journal article" date="2019" name="Int. J. Syst. Evol. Microbiol.">
        <title>The Global Catalogue of Microorganisms (GCM) 10K type strain sequencing project: providing services to taxonomists for standard genome sequencing and annotation.</title>
        <authorList>
            <consortium name="The Broad Institute Genomics Platform"/>
            <consortium name="The Broad Institute Genome Sequencing Center for Infectious Disease"/>
            <person name="Wu L."/>
            <person name="Ma J."/>
        </authorList>
    </citation>
    <scope>NUCLEOTIDE SEQUENCE [LARGE SCALE GENOMIC DNA]</scope>
    <source>
        <strain evidence="12">KCTC 42280</strain>
    </source>
</reference>
<comment type="caution">
    <text evidence="11">The sequence shown here is derived from an EMBL/GenBank/DDBJ whole genome shotgun (WGS) entry which is preliminary data.</text>
</comment>
<organism evidence="11 12">
    <name type="scientific">Psychrobacter glaciei</name>
    <dbReference type="NCBI Taxonomy" id="619771"/>
    <lineage>
        <taxon>Bacteria</taxon>
        <taxon>Pseudomonadati</taxon>
        <taxon>Pseudomonadota</taxon>
        <taxon>Gammaproteobacteria</taxon>
        <taxon>Moraxellales</taxon>
        <taxon>Moraxellaceae</taxon>
        <taxon>Psychrobacter</taxon>
    </lineage>
</organism>
<sequence length="227" mass="25888">MNKVAFIDMEGVLVPEIWKFLAKRLDISELSITTREVEDYQKLMIYRIAVLEKHQITLPKIQSIIGQLNPIEGAKEFLQALKMKGFEIKIVSDCFHELLEGFLQQLEVPVDTVYCHHLQVDSAGYINKVLYSRQYGKHEIIEKYPLSLGNSIAIGDAFNDFTMLSAATHGYLFSPSREVVEKALPIFNIVNSYQEIIDSIRACPQSERKSLKVARSCQTASQYLDII</sequence>
<accession>A0ABQ3GP08</accession>
<evidence type="ECO:0000256" key="5">
    <source>
        <dbReference type="ARBA" id="ARBA00022723"/>
    </source>
</evidence>
<keyword evidence="4" id="KW-0028">Amino-acid biosynthesis</keyword>
<keyword evidence="12" id="KW-1185">Reference proteome</keyword>
<dbReference type="InterPro" id="IPR023214">
    <property type="entry name" value="HAD_sf"/>
</dbReference>
<dbReference type="EC" id="3.1.3.3" evidence="3"/>
<keyword evidence="6" id="KW-0378">Hydrolase</keyword>
<name>A0ABQ3GP08_9GAMM</name>
<dbReference type="PANTHER" id="PTHR43344:SF2">
    <property type="entry name" value="PHOSPHOSERINE PHOSPHATASE"/>
    <property type="match status" value="1"/>
</dbReference>
<dbReference type="Gene3D" id="3.90.1470.10">
    <property type="entry name" value="thrh gene product, domain 2"/>
    <property type="match status" value="1"/>
</dbReference>
<keyword evidence="8" id="KW-0718">Serine biosynthesis</keyword>
<evidence type="ECO:0000256" key="6">
    <source>
        <dbReference type="ARBA" id="ARBA00022801"/>
    </source>
</evidence>
<evidence type="ECO:0000256" key="8">
    <source>
        <dbReference type="ARBA" id="ARBA00023299"/>
    </source>
</evidence>
<dbReference type="InterPro" id="IPR036412">
    <property type="entry name" value="HAD-like_sf"/>
</dbReference>
<dbReference type="InterPro" id="IPR050582">
    <property type="entry name" value="HAD-like_SerB"/>
</dbReference>
<evidence type="ECO:0000256" key="2">
    <source>
        <dbReference type="ARBA" id="ARBA00005135"/>
    </source>
</evidence>
<dbReference type="Gene3D" id="3.40.50.1000">
    <property type="entry name" value="HAD superfamily/HAD-like"/>
    <property type="match status" value="1"/>
</dbReference>
<dbReference type="RefSeq" id="WP_189581143.1">
    <property type="nucleotide sequence ID" value="NZ_BMZR01000001.1"/>
</dbReference>
<dbReference type="EMBL" id="BMZR01000001">
    <property type="protein sequence ID" value="GHD26997.1"/>
    <property type="molecule type" value="Genomic_DNA"/>
</dbReference>
<dbReference type="NCBIfam" id="TIGR01488">
    <property type="entry name" value="HAD-SF-IB"/>
    <property type="match status" value="1"/>
</dbReference>
<evidence type="ECO:0000256" key="9">
    <source>
        <dbReference type="ARBA" id="ARBA00048138"/>
    </source>
</evidence>
<evidence type="ECO:0000256" key="3">
    <source>
        <dbReference type="ARBA" id="ARBA00012640"/>
    </source>
</evidence>
<gene>
    <name evidence="11" type="primary">thrH</name>
    <name evidence="11" type="ORF">GCM10016272_04660</name>
</gene>
<dbReference type="SUPFAM" id="SSF56784">
    <property type="entry name" value="HAD-like"/>
    <property type="match status" value="1"/>
</dbReference>
<comment type="pathway">
    <text evidence="2">Amino-acid biosynthesis; L-serine biosynthesis; L-serine from 3-phospho-D-glycerate: step 3/3.</text>
</comment>
<evidence type="ECO:0000256" key="4">
    <source>
        <dbReference type="ARBA" id="ARBA00022605"/>
    </source>
</evidence>
<proteinExistence type="predicted"/>